<accession>A0ABS0QMK1</accession>
<dbReference type="SMART" id="SM00419">
    <property type="entry name" value="HTH_CRP"/>
    <property type="match status" value="1"/>
</dbReference>
<dbReference type="InterPro" id="IPR036388">
    <property type="entry name" value="WH-like_DNA-bd_sf"/>
</dbReference>
<dbReference type="InterPro" id="IPR036390">
    <property type="entry name" value="WH_DNA-bd_sf"/>
</dbReference>
<gene>
    <name evidence="2" type="ORF">I9026_03600</name>
</gene>
<dbReference type="InterPro" id="IPR012318">
    <property type="entry name" value="HTH_CRP"/>
</dbReference>
<name>A0ABS0QMK1_9STAP</name>
<dbReference type="PRINTS" id="PR00034">
    <property type="entry name" value="HTHCRP"/>
</dbReference>
<dbReference type="Proteomes" id="UP000597038">
    <property type="component" value="Unassembled WGS sequence"/>
</dbReference>
<feature type="domain" description="HTH crp-type" evidence="1">
    <location>
        <begin position="120"/>
        <end position="193"/>
    </location>
</feature>
<dbReference type="PROSITE" id="PS51063">
    <property type="entry name" value="HTH_CRP_2"/>
    <property type="match status" value="1"/>
</dbReference>
<evidence type="ECO:0000313" key="2">
    <source>
        <dbReference type="EMBL" id="MBH9580450.1"/>
    </source>
</evidence>
<reference evidence="2 3" key="1">
    <citation type="submission" date="2020-12" db="EMBL/GenBank/DDBJ databases">
        <title>Genomic analysis of Staphylococcus felis from a cat with skin infection.</title>
        <authorList>
            <person name="Aslantas O."/>
            <person name="Keskin O."/>
            <person name="Buyukaltay K."/>
            <person name="Gullu Yucetepe A."/>
        </authorList>
    </citation>
    <scope>NUCLEOTIDE SEQUENCE [LARGE SCALE GENOMIC DNA]</scope>
    <source>
        <strain evidence="2 3">HARRANVET</strain>
    </source>
</reference>
<sequence>MDRFTIMKDFIKKNGKKSELSKGHTLNESFEEYLYFVDKGILYINQDNADGTTLIYKIVSPNNLLICDKFKYFYGKTDATFYKVPIRIIKNNNGLYNLYMKLLVLENIKKDMFIRDMLTRNKLSSFLSVLIRLSNTFGVVEKDMVIIKIKITQEELAQYCGTTRENVARIIKQLKDKNILDTSSHFIKVINIEEIKKMIPCENCENSVCNSF</sequence>
<keyword evidence="3" id="KW-1185">Reference proteome</keyword>
<protein>
    <submittedName>
        <fullName evidence="2">Crp/Fnr family transcriptional regulator</fullName>
    </submittedName>
</protein>
<dbReference type="GeneID" id="48057426"/>
<dbReference type="Pfam" id="PF13545">
    <property type="entry name" value="HTH_Crp_2"/>
    <property type="match status" value="1"/>
</dbReference>
<dbReference type="SUPFAM" id="SSF46785">
    <property type="entry name" value="Winged helix' DNA-binding domain"/>
    <property type="match status" value="1"/>
</dbReference>
<dbReference type="EMBL" id="JAEDAQ010000004">
    <property type="protein sequence ID" value="MBH9580450.1"/>
    <property type="molecule type" value="Genomic_DNA"/>
</dbReference>
<evidence type="ECO:0000259" key="1">
    <source>
        <dbReference type="PROSITE" id="PS51063"/>
    </source>
</evidence>
<dbReference type="RefSeq" id="WP_106465093.1">
    <property type="nucleotide sequence ID" value="NZ_CAJVAI010000035.1"/>
</dbReference>
<organism evidence="2 3">
    <name type="scientific">Staphylococcus felis</name>
    <dbReference type="NCBI Taxonomy" id="46127"/>
    <lineage>
        <taxon>Bacteria</taxon>
        <taxon>Bacillati</taxon>
        <taxon>Bacillota</taxon>
        <taxon>Bacilli</taxon>
        <taxon>Bacillales</taxon>
        <taxon>Staphylococcaceae</taxon>
        <taxon>Staphylococcus</taxon>
    </lineage>
</organism>
<proteinExistence type="predicted"/>
<comment type="caution">
    <text evidence="2">The sequence shown here is derived from an EMBL/GenBank/DDBJ whole genome shotgun (WGS) entry which is preliminary data.</text>
</comment>
<evidence type="ECO:0000313" key="3">
    <source>
        <dbReference type="Proteomes" id="UP000597038"/>
    </source>
</evidence>
<dbReference type="Gene3D" id="1.10.10.10">
    <property type="entry name" value="Winged helix-like DNA-binding domain superfamily/Winged helix DNA-binding domain"/>
    <property type="match status" value="1"/>
</dbReference>